<evidence type="ECO:0000313" key="2">
    <source>
        <dbReference type="EMBL" id="THU93293.1"/>
    </source>
</evidence>
<feature type="compositionally biased region" description="Low complexity" evidence="1">
    <location>
        <begin position="332"/>
        <end position="341"/>
    </location>
</feature>
<reference evidence="2 3" key="1">
    <citation type="journal article" date="2019" name="Nat. Ecol. Evol.">
        <title>Megaphylogeny resolves global patterns of mushroom evolution.</title>
        <authorList>
            <person name="Varga T."/>
            <person name="Krizsan K."/>
            <person name="Foldi C."/>
            <person name="Dima B."/>
            <person name="Sanchez-Garcia M."/>
            <person name="Sanchez-Ramirez S."/>
            <person name="Szollosi G.J."/>
            <person name="Szarkandi J.G."/>
            <person name="Papp V."/>
            <person name="Albert L."/>
            <person name="Andreopoulos W."/>
            <person name="Angelini C."/>
            <person name="Antonin V."/>
            <person name="Barry K.W."/>
            <person name="Bougher N.L."/>
            <person name="Buchanan P."/>
            <person name="Buyck B."/>
            <person name="Bense V."/>
            <person name="Catcheside P."/>
            <person name="Chovatia M."/>
            <person name="Cooper J."/>
            <person name="Damon W."/>
            <person name="Desjardin D."/>
            <person name="Finy P."/>
            <person name="Geml J."/>
            <person name="Haridas S."/>
            <person name="Hughes K."/>
            <person name="Justo A."/>
            <person name="Karasinski D."/>
            <person name="Kautmanova I."/>
            <person name="Kiss B."/>
            <person name="Kocsube S."/>
            <person name="Kotiranta H."/>
            <person name="LaButti K.M."/>
            <person name="Lechner B.E."/>
            <person name="Liimatainen K."/>
            <person name="Lipzen A."/>
            <person name="Lukacs Z."/>
            <person name="Mihaltcheva S."/>
            <person name="Morgado L.N."/>
            <person name="Niskanen T."/>
            <person name="Noordeloos M.E."/>
            <person name="Ohm R.A."/>
            <person name="Ortiz-Santana B."/>
            <person name="Ovrebo C."/>
            <person name="Racz N."/>
            <person name="Riley R."/>
            <person name="Savchenko A."/>
            <person name="Shiryaev A."/>
            <person name="Soop K."/>
            <person name="Spirin V."/>
            <person name="Szebenyi C."/>
            <person name="Tomsovsky M."/>
            <person name="Tulloss R.E."/>
            <person name="Uehling J."/>
            <person name="Grigoriev I.V."/>
            <person name="Vagvolgyi C."/>
            <person name="Papp T."/>
            <person name="Martin F.M."/>
            <person name="Miettinen O."/>
            <person name="Hibbett D.S."/>
            <person name="Nagy L.G."/>
        </authorList>
    </citation>
    <scope>NUCLEOTIDE SEQUENCE [LARGE SCALE GENOMIC DNA]</scope>
    <source>
        <strain evidence="2 3">CBS 962.96</strain>
    </source>
</reference>
<dbReference type="EMBL" id="ML179252">
    <property type="protein sequence ID" value="THU93293.1"/>
    <property type="molecule type" value="Genomic_DNA"/>
</dbReference>
<feature type="region of interest" description="Disordered" evidence="1">
    <location>
        <begin position="483"/>
        <end position="578"/>
    </location>
</feature>
<feature type="compositionally biased region" description="Pro residues" evidence="1">
    <location>
        <begin position="39"/>
        <end position="53"/>
    </location>
</feature>
<feature type="compositionally biased region" description="Polar residues" evidence="1">
    <location>
        <begin position="306"/>
        <end position="331"/>
    </location>
</feature>
<keyword evidence="3" id="KW-1185">Reference proteome</keyword>
<gene>
    <name evidence="2" type="ORF">K435DRAFT_861604</name>
</gene>
<feature type="non-terminal residue" evidence="2">
    <location>
        <position position="697"/>
    </location>
</feature>
<dbReference type="Proteomes" id="UP000297245">
    <property type="component" value="Unassembled WGS sequence"/>
</dbReference>
<feature type="region of interest" description="Disordered" evidence="1">
    <location>
        <begin position="305"/>
        <end position="352"/>
    </location>
</feature>
<sequence length="697" mass="76669">MDSVSLSRDSRGRFTRNSSLEPGEIRQEALPSVQSHALSPPPQQLEPPSPPPSSLSGSSVPEPAPHPVSDTRSPSPSDSSSSSSSDDLPLAFATMSTSNVSWVNLGVSKPPVVNARLLKPQEYVHVRACVNRYLGHKDITDRYSEKARNIIMTCFQSEGSMNFFDTNADKFLKLSKTEFDNVIKAHILGSDWEEIVTDTMDSTRLDEVEDRSFENFLNTISSLNGLLKDTPGFRSDESLKVLLQQNISNEFALFLHEKKVLKSLAHKDWVDKASAFDADFRRFERPKLDRIAQLESRLAEALKRSAPSSHYDNGQARQRPFTSIGNTLPRTSSSSSYRSSSGNAPRSAVGNNAFGVPSMEKVKSDQSQFDIYMKGEICRKCRTWKVGHIAAECNGDKPVLSVPYRPLTLEDLKFVEDFFNKYRKPLTMDAVLARKSTPVAAVTLSVPESPVHDVDAFINNNASSSVAALMGGLPIAHVRSGADVYSSSRPSSPPRRRSSKFDNDYHRGPSPVRKLRSPSRVRYPSSDDGSPSPCGRSRRASPVAAVIEDADDNELSDGLPGVQIRDAVTPPLDDRPRLDARNTVSSLVSSDDPPLRVPHMFFPALLSGPNVEDPVSCDLLVDNGSHLVLIRNDLVNKLGLKRYKLYKPEIISVATSSSPSNNSTVLTEYVKLRVEHNSRLWGARTVLAIIAPSLCSP</sequence>
<evidence type="ECO:0000313" key="3">
    <source>
        <dbReference type="Proteomes" id="UP000297245"/>
    </source>
</evidence>
<organism evidence="2 3">
    <name type="scientific">Dendrothele bispora (strain CBS 962.96)</name>
    <dbReference type="NCBI Taxonomy" id="1314807"/>
    <lineage>
        <taxon>Eukaryota</taxon>
        <taxon>Fungi</taxon>
        <taxon>Dikarya</taxon>
        <taxon>Basidiomycota</taxon>
        <taxon>Agaricomycotina</taxon>
        <taxon>Agaricomycetes</taxon>
        <taxon>Agaricomycetidae</taxon>
        <taxon>Agaricales</taxon>
        <taxon>Agaricales incertae sedis</taxon>
        <taxon>Dendrothele</taxon>
    </lineage>
</organism>
<feature type="region of interest" description="Disordered" evidence="1">
    <location>
        <begin position="1"/>
        <end position="87"/>
    </location>
</feature>
<protein>
    <submittedName>
        <fullName evidence="2">Uncharacterized protein</fullName>
    </submittedName>
</protein>
<proteinExistence type="predicted"/>
<dbReference type="OrthoDB" id="3268967at2759"/>
<evidence type="ECO:0000256" key="1">
    <source>
        <dbReference type="SAM" id="MobiDB-lite"/>
    </source>
</evidence>
<dbReference type="AlphaFoldDB" id="A0A4S8LVX6"/>
<feature type="compositionally biased region" description="Low complexity" evidence="1">
    <location>
        <begin position="73"/>
        <end position="87"/>
    </location>
</feature>
<accession>A0A4S8LVX6</accession>
<feature type="compositionally biased region" description="Low complexity" evidence="1">
    <location>
        <begin position="524"/>
        <end position="535"/>
    </location>
</feature>
<name>A0A4S8LVX6_DENBC</name>